<reference evidence="3" key="1">
    <citation type="journal article" date="2014" name="Int. J. Syst. Evol. Microbiol.">
        <title>Complete genome sequence of Corynebacterium casei LMG S-19264T (=DSM 44701T), isolated from a smear-ripened cheese.</title>
        <authorList>
            <consortium name="US DOE Joint Genome Institute (JGI-PGF)"/>
            <person name="Walter F."/>
            <person name="Albersmeier A."/>
            <person name="Kalinowski J."/>
            <person name="Ruckert C."/>
        </authorList>
    </citation>
    <scope>NUCLEOTIDE SEQUENCE</scope>
    <source>
        <strain evidence="3">CGMCC 1.12813</strain>
    </source>
</reference>
<dbReference type="AlphaFoldDB" id="A0A916SJS0"/>
<evidence type="ECO:0000313" key="3">
    <source>
        <dbReference type="EMBL" id="GGB03780.1"/>
    </source>
</evidence>
<dbReference type="Proteomes" id="UP000606922">
    <property type="component" value="Unassembled WGS sequence"/>
</dbReference>
<feature type="domain" description="GNAT-like C-terminal" evidence="2">
    <location>
        <begin position="118"/>
        <end position="272"/>
    </location>
</feature>
<reference evidence="3" key="2">
    <citation type="submission" date="2020-09" db="EMBL/GenBank/DDBJ databases">
        <authorList>
            <person name="Sun Q."/>
            <person name="Zhou Y."/>
        </authorList>
    </citation>
    <scope>NUCLEOTIDE SEQUENCE</scope>
    <source>
        <strain evidence="3">CGMCC 1.12813</strain>
    </source>
</reference>
<dbReference type="InterPro" id="IPR041273">
    <property type="entry name" value="NAT_N"/>
</dbReference>
<protein>
    <submittedName>
        <fullName evidence="3">Uncharacterized protein</fullName>
    </submittedName>
</protein>
<organism evidence="3 4">
    <name type="scientific">Conyzicola nivalis</name>
    <dbReference type="NCBI Taxonomy" id="1477021"/>
    <lineage>
        <taxon>Bacteria</taxon>
        <taxon>Bacillati</taxon>
        <taxon>Actinomycetota</taxon>
        <taxon>Actinomycetes</taxon>
        <taxon>Micrococcales</taxon>
        <taxon>Microbacteriaceae</taxon>
        <taxon>Conyzicola</taxon>
    </lineage>
</organism>
<keyword evidence="4" id="KW-1185">Reference proteome</keyword>
<name>A0A916SJS0_9MICO</name>
<evidence type="ECO:0000259" key="2">
    <source>
        <dbReference type="Pfam" id="PF18164"/>
    </source>
</evidence>
<comment type="caution">
    <text evidence="3">The sequence shown here is derived from an EMBL/GenBank/DDBJ whole genome shotgun (WGS) entry which is preliminary data.</text>
</comment>
<dbReference type="Gene3D" id="3.40.630.120">
    <property type="match status" value="1"/>
</dbReference>
<dbReference type="Pfam" id="PF18164">
    <property type="entry name" value="GNAT_C"/>
    <property type="match status" value="1"/>
</dbReference>
<sequence>MRDTVLSVAGDLGLPAALVTDALGYLTPETEPLVAAQVAALEAAVGTGRDVPWPIDDERFQLLALLGTVPAARAWFTAQRIDDGIARDSLADLTPKLRDYGVAATGVDWLAKVVTCGVFTIGRLQFEPAAPSPAGRAFNTHIPESGPLDPAACDASFARALAFFGARGDSTTRAFVCSSWLLDDQLAAYLPAESNILNFQRRFTLVDSETSDAPARLEGLDGTTHGDHAVAKFIFRRPLAELSAVEPRSTLERALLEHLASGRHWRERTGVLR</sequence>
<dbReference type="Pfam" id="PF18082">
    <property type="entry name" value="NAT_N"/>
    <property type="match status" value="1"/>
</dbReference>
<dbReference type="InterPro" id="IPR041644">
    <property type="entry name" value="GNAT_C"/>
</dbReference>
<evidence type="ECO:0000313" key="4">
    <source>
        <dbReference type="Proteomes" id="UP000606922"/>
    </source>
</evidence>
<dbReference type="RefSeq" id="WP_188510300.1">
    <property type="nucleotide sequence ID" value="NZ_BMGB01000001.1"/>
</dbReference>
<proteinExistence type="predicted"/>
<feature type="domain" description="N-acyltransferase N-terminal" evidence="1">
    <location>
        <begin position="10"/>
        <end position="100"/>
    </location>
</feature>
<evidence type="ECO:0000259" key="1">
    <source>
        <dbReference type="Pfam" id="PF18082"/>
    </source>
</evidence>
<gene>
    <name evidence="3" type="ORF">GCM10010979_18070</name>
</gene>
<accession>A0A916SJS0</accession>
<dbReference type="EMBL" id="BMGB01000001">
    <property type="protein sequence ID" value="GGB03780.1"/>
    <property type="molecule type" value="Genomic_DNA"/>
</dbReference>